<dbReference type="Proteomes" id="UP000694422">
    <property type="component" value="Unplaced"/>
</dbReference>
<evidence type="ECO:0000256" key="2">
    <source>
        <dbReference type="RuleBase" id="RU049442"/>
    </source>
</evidence>
<keyword evidence="4" id="KW-1185">Reference proteome</keyword>
<dbReference type="GO" id="GO:0008083">
    <property type="term" value="F:growth factor activity"/>
    <property type="evidence" value="ECO:0007669"/>
    <property type="project" value="InterPro"/>
</dbReference>
<dbReference type="PRINTS" id="PR00262">
    <property type="entry name" value="IL1HBGF"/>
</dbReference>
<reference evidence="3" key="2">
    <citation type="submission" date="2025-09" db="UniProtKB">
        <authorList>
            <consortium name="Ensembl"/>
        </authorList>
    </citation>
    <scope>IDENTIFICATION</scope>
</reference>
<proteinExistence type="inferred from homology"/>
<reference evidence="3" key="1">
    <citation type="submission" date="2025-08" db="UniProtKB">
        <authorList>
            <consortium name="Ensembl"/>
        </authorList>
    </citation>
    <scope>IDENTIFICATION</scope>
</reference>
<dbReference type="Pfam" id="PF00167">
    <property type="entry name" value="FGF"/>
    <property type="match status" value="1"/>
</dbReference>
<dbReference type="Gene3D" id="2.80.10.50">
    <property type="match status" value="1"/>
</dbReference>
<organism evidence="3 4">
    <name type="scientific">Spermophilus dauricus</name>
    <name type="common">Daurian ground squirrel</name>
    <dbReference type="NCBI Taxonomy" id="99837"/>
    <lineage>
        <taxon>Eukaryota</taxon>
        <taxon>Metazoa</taxon>
        <taxon>Chordata</taxon>
        <taxon>Craniata</taxon>
        <taxon>Vertebrata</taxon>
        <taxon>Euteleostomi</taxon>
        <taxon>Mammalia</taxon>
        <taxon>Eutheria</taxon>
        <taxon>Euarchontoglires</taxon>
        <taxon>Glires</taxon>
        <taxon>Rodentia</taxon>
        <taxon>Sciuromorpha</taxon>
        <taxon>Sciuridae</taxon>
        <taxon>Xerinae</taxon>
        <taxon>Marmotini</taxon>
        <taxon>Spermophilus</taxon>
    </lineage>
</organism>
<dbReference type="PROSITE" id="PS00247">
    <property type="entry name" value="HBGF_FGF"/>
    <property type="match status" value="1"/>
</dbReference>
<evidence type="ECO:0000313" key="4">
    <source>
        <dbReference type="Proteomes" id="UP000694422"/>
    </source>
</evidence>
<dbReference type="PANTHER" id="PTHR11486">
    <property type="entry name" value="FIBROBLAST GROWTH FACTOR"/>
    <property type="match status" value="1"/>
</dbReference>
<dbReference type="InterPro" id="IPR008996">
    <property type="entry name" value="IL1/FGF"/>
</dbReference>
<dbReference type="InterPro" id="IPR002209">
    <property type="entry name" value="Fibroblast_GF_fam"/>
</dbReference>
<name>A0A8C9QP81_SPEDA</name>
<dbReference type="SMART" id="SM00442">
    <property type="entry name" value="FGF"/>
    <property type="match status" value="1"/>
</dbReference>
<protein>
    <recommendedName>
        <fullName evidence="2">Fibroblast growth factor</fullName>
        <shortName evidence="2">FGF</shortName>
    </recommendedName>
</protein>
<evidence type="ECO:0000256" key="1">
    <source>
        <dbReference type="ARBA" id="ARBA00007936"/>
    </source>
</evidence>
<sequence length="246" mass="27192">MRSPPSKEVRWKHHWTRAGPGCGPAPPAVFLGVPVTTATTARVWLSADCADKPILGSQNPERRCRAALQGRRGARPWAPGLSALRWCARVCLLTCCCVLGSGYTFLLPFCPGLMEIRAVALETVAIKDVNSVRYLCMGADGRILGLPRYSEEECTFKEEISYDGYNVYRSQKYHLPVVLSSAKQRQLYQSKGVVPLSYFLPMLPMASAETRDHLESDVFSLPLETDSMDPFGMASEVGLKSPSFQK</sequence>
<accession>A0A8C9QP81</accession>
<dbReference type="SUPFAM" id="SSF50353">
    <property type="entry name" value="Cytokine"/>
    <property type="match status" value="1"/>
</dbReference>
<dbReference type="Ensembl" id="ENSSDAT00000027899.1">
    <property type="protein sequence ID" value="ENSSDAP00000024390.1"/>
    <property type="gene ID" value="ENSSDAG00000022214.1"/>
</dbReference>
<evidence type="ECO:0000313" key="3">
    <source>
        <dbReference type="Ensembl" id="ENSSDAP00000024390.1"/>
    </source>
</evidence>
<comment type="similarity">
    <text evidence="1 2">Belongs to the heparin-binding growth factors family.</text>
</comment>
<dbReference type="AlphaFoldDB" id="A0A8C9QP81"/>